<feature type="non-terminal residue" evidence="1">
    <location>
        <position position="40"/>
    </location>
</feature>
<dbReference type="EMBL" id="UINC01041888">
    <property type="protein sequence ID" value="SVB43769.1"/>
    <property type="molecule type" value="Genomic_DNA"/>
</dbReference>
<dbReference type="AlphaFoldDB" id="A0A382E017"/>
<organism evidence="1">
    <name type="scientific">marine metagenome</name>
    <dbReference type="NCBI Taxonomy" id="408172"/>
    <lineage>
        <taxon>unclassified sequences</taxon>
        <taxon>metagenomes</taxon>
        <taxon>ecological metagenomes</taxon>
    </lineage>
</organism>
<accession>A0A382E017</accession>
<reference evidence="1" key="1">
    <citation type="submission" date="2018-05" db="EMBL/GenBank/DDBJ databases">
        <authorList>
            <person name="Lanie J.A."/>
            <person name="Ng W.-L."/>
            <person name="Kazmierczak K.M."/>
            <person name="Andrzejewski T.M."/>
            <person name="Davidsen T.M."/>
            <person name="Wayne K.J."/>
            <person name="Tettelin H."/>
            <person name="Glass J.I."/>
            <person name="Rusch D."/>
            <person name="Podicherti R."/>
            <person name="Tsui H.-C.T."/>
            <person name="Winkler M.E."/>
        </authorList>
    </citation>
    <scope>NUCLEOTIDE SEQUENCE</scope>
</reference>
<protein>
    <submittedName>
        <fullName evidence="1">Uncharacterized protein</fullName>
    </submittedName>
</protein>
<proteinExistence type="predicted"/>
<sequence>MPLYGIGTSFLNVPFTPRQLALGGAGTALWGDPSLFRLNP</sequence>
<gene>
    <name evidence="1" type="ORF">METZ01_LOCUS196623</name>
</gene>
<name>A0A382E017_9ZZZZ</name>
<evidence type="ECO:0000313" key="1">
    <source>
        <dbReference type="EMBL" id="SVB43769.1"/>
    </source>
</evidence>